<organism evidence="6 7">
    <name type="scientific">Pygocentrus nattereri</name>
    <name type="common">Red-bellied piranha</name>
    <dbReference type="NCBI Taxonomy" id="42514"/>
    <lineage>
        <taxon>Eukaryota</taxon>
        <taxon>Metazoa</taxon>
        <taxon>Chordata</taxon>
        <taxon>Craniata</taxon>
        <taxon>Vertebrata</taxon>
        <taxon>Euteleostomi</taxon>
        <taxon>Actinopterygii</taxon>
        <taxon>Neopterygii</taxon>
        <taxon>Teleostei</taxon>
        <taxon>Ostariophysi</taxon>
        <taxon>Characiformes</taxon>
        <taxon>Characoidei</taxon>
        <taxon>Pygocentrus</taxon>
    </lineage>
</organism>
<keyword evidence="1" id="KW-0597">Phosphoprotein</keyword>
<dbReference type="Ensembl" id="ENSPNAT00000058132.1">
    <property type="protein sequence ID" value="ENSPNAP00000058053.1"/>
    <property type="gene ID" value="ENSPNAG00000027755.2"/>
</dbReference>
<dbReference type="GO" id="GO:0042981">
    <property type="term" value="P:regulation of apoptotic process"/>
    <property type="evidence" value="ECO:0007669"/>
    <property type="project" value="InterPro"/>
</dbReference>
<keyword evidence="7" id="KW-1185">Reference proteome</keyword>
<gene>
    <name evidence="6" type="primary">CARD14</name>
</gene>
<name>A0AAR2K165_PYGNA</name>
<protein>
    <recommendedName>
        <fullName evidence="8">CARD domain-containing protein</fullName>
    </recommendedName>
</protein>
<reference evidence="6" key="2">
    <citation type="submission" date="2025-08" db="UniProtKB">
        <authorList>
            <consortium name="Ensembl"/>
        </authorList>
    </citation>
    <scope>IDENTIFICATION</scope>
</reference>
<evidence type="ECO:0000259" key="5">
    <source>
        <dbReference type="PROSITE" id="PS50209"/>
    </source>
</evidence>
<feature type="coiled-coil region" evidence="3">
    <location>
        <begin position="133"/>
        <end position="160"/>
    </location>
</feature>
<dbReference type="Gene3D" id="2.30.30.40">
    <property type="entry name" value="SH3 Domains"/>
    <property type="match status" value="1"/>
</dbReference>
<dbReference type="GO" id="GO:0050700">
    <property type="term" value="F:CARD domain binding"/>
    <property type="evidence" value="ECO:0007669"/>
    <property type="project" value="TreeGrafter"/>
</dbReference>
<feature type="domain" description="CARD" evidence="5">
    <location>
        <begin position="16"/>
        <end position="108"/>
    </location>
</feature>
<evidence type="ECO:0000256" key="2">
    <source>
        <dbReference type="ARBA" id="ARBA00023054"/>
    </source>
</evidence>
<keyword evidence="2 3" id="KW-0175">Coiled coil</keyword>
<sequence>MAAESVEETPDLKDMDEEILWDLINDNRHSICLGVRPCILIPYLRQVRVLTDLDEDEILTCLKFTNRSMRTSHMLDLLRVQGRNGAVALLDSLMIHYPNLYTQITGRKPSTEPSGFSGLIKYSELTEYLVRAVTGMQKELQNAREEATQLRARCSSLQGELSQAVTQGQESTRLQAEHARLRTTLAGTAADKRLLEVDGLAYLARDEAQVQIACSLAEKDTLRGQLVELQEKLFTLKAFSIQGEPDKTRVSTLICSILLFQPVLFHLKGNSIHSSTFFVKTFRLVFVSVSRTSPPLFLVRSRHQALRISGRALTFSFQGEALLSQLQVIGGNKTGVFVHQITKGSSAHTAGISPGAQILEVTFRALRMVLEDSTMEEALWALGQVQGPCSLSLRPKQDAYESLLQQLKKGEVTSGDSFYVRVNMSLVGGVDGALSVTCNDILHVTDTHHGQDGSWWASHVHSWQLMDLKSGSLPNYYRAQRLLIRAIEDMSFQQRTHRKVSYFPFQLLFWNINCNQSTFTHVQQ</sequence>
<dbReference type="AlphaFoldDB" id="A0AAR2K165"/>
<dbReference type="Proteomes" id="UP001501920">
    <property type="component" value="Chromosome 30"/>
</dbReference>
<dbReference type="PANTHER" id="PTHR14559">
    <property type="entry name" value="CASPASE RECRUITMENT DOMAIN FAMILY"/>
    <property type="match status" value="1"/>
</dbReference>
<dbReference type="InterPro" id="IPR011029">
    <property type="entry name" value="DEATH-like_dom_sf"/>
</dbReference>
<feature type="domain" description="PDZ" evidence="4">
    <location>
        <begin position="326"/>
        <end position="397"/>
    </location>
</feature>
<reference evidence="6 7" key="1">
    <citation type="submission" date="2020-10" db="EMBL/GenBank/DDBJ databases">
        <title>Pygocentrus nattereri (red-bellied piranha) genome, fPygNat1, primary haplotype.</title>
        <authorList>
            <person name="Myers G."/>
            <person name="Meyer A."/>
            <person name="Karagic N."/>
            <person name="Pippel M."/>
            <person name="Winkler S."/>
            <person name="Tracey A."/>
            <person name="Wood J."/>
            <person name="Formenti G."/>
            <person name="Howe K."/>
            <person name="Fedrigo O."/>
            <person name="Jarvis E.D."/>
        </authorList>
    </citation>
    <scope>NUCLEOTIDE SEQUENCE [LARGE SCALE GENOMIC DNA]</scope>
</reference>
<dbReference type="InterPro" id="IPR001478">
    <property type="entry name" value="PDZ"/>
</dbReference>
<dbReference type="Gene3D" id="2.30.42.10">
    <property type="match status" value="1"/>
</dbReference>
<dbReference type="PANTHER" id="PTHR14559:SF1">
    <property type="entry name" value="CASPASE RECRUITMENT DOMAIN-CONTAINING PROTEIN 14"/>
    <property type="match status" value="1"/>
</dbReference>
<dbReference type="FunFam" id="1.10.533.10:FF:000003">
    <property type="entry name" value="Caspase recruitment domain family, member 11"/>
    <property type="match status" value="1"/>
</dbReference>
<proteinExistence type="predicted"/>
<dbReference type="GO" id="GO:0005737">
    <property type="term" value="C:cytoplasm"/>
    <property type="evidence" value="ECO:0007669"/>
    <property type="project" value="TreeGrafter"/>
</dbReference>
<dbReference type="CDD" id="cd08806">
    <property type="entry name" value="CARD_CARD14_CARMA2"/>
    <property type="match status" value="1"/>
</dbReference>
<dbReference type="InterPro" id="IPR036034">
    <property type="entry name" value="PDZ_sf"/>
</dbReference>
<evidence type="ECO:0008006" key="8">
    <source>
        <dbReference type="Google" id="ProtNLM"/>
    </source>
</evidence>
<evidence type="ECO:0000256" key="3">
    <source>
        <dbReference type="SAM" id="Coils"/>
    </source>
</evidence>
<dbReference type="PROSITE" id="PS50106">
    <property type="entry name" value="PDZ"/>
    <property type="match status" value="1"/>
</dbReference>
<dbReference type="Gene3D" id="1.10.533.10">
    <property type="entry name" value="Death Domain, Fas"/>
    <property type="match status" value="1"/>
</dbReference>
<evidence type="ECO:0000259" key="4">
    <source>
        <dbReference type="PROSITE" id="PS50106"/>
    </source>
</evidence>
<reference evidence="6" key="3">
    <citation type="submission" date="2025-09" db="UniProtKB">
        <authorList>
            <consortium name="Ensembl"/>
        </authorList>
    </citation>
    <scope>IDENTIFICATION</scope>
</reference>
<accession>A0AAR2K165</accession>
<dbReference type="Pfam" id="PF00619">
    <property type="entry name" value="CARD"/>
    <property type="match status" value="1"/>
</dbReference>
<dbReference type="SUPFAM" id="SSF47986">
    <property type="entry name" value="DEATH domain"/>
    <property type="match status" value="1"/>
</dbReference>
<dbReference type="InterPro" id="IPR001315">
    <property type="entry name" value="CARD"/>
</dbReference>
<evidence type="ECO:0000313" key="7">
    <source>
        <dbReference type="Proteomes" id="UP001501920"/>
    </source>
</evidence>
<dbReference type="GeneTree" id="ENSGT00940000160777"/>
<dbReference type="PROSITE" id="PS50209">
    <property type="entry name" value="CARD"/>
    <property type="match status" value="1"/>
</dbReference>
<evidence type="ECO:0000313" key="6">
    <source>
        <dbReference type="Ensembl" id="ENSPNAP00000058053.1"/>
    </source>
</evidence>
<evidence type="ECO:0000256" key="1">
    <source>
        <dbReference type="ARBA" id="ARBA00022553"/>
    </source>
</evidence>
<dbReference type="SUPFAM" id="SSF50156">
    <property type="entry name" value="PDZ domain-like"/>
    <property type="match status" value="1"/>
</dbReference>